<dbReference type="Proteomes" id="UP001239445">
    <property type="component" value="Unassembled WGS sequence"/>
</dbReference>
<evidence type="ECO:0000313" key="1">
    <source>
        <dbReference type="EMBL" id="KAK1761513.1"/>
    </source>
</evidence>
<evidence type="ECO:0000313" key="2">
    <source>
        <dbReference type="Proteomes" id="UP001239445"/>
    </source>
</evidence>
<accession>A0AAJ0BNE9</accession>
<dbReference type="Gene3D" id="2.60.20.10">
    <property type="entry name" value="Crystallins"/>
    <property type="match status" value="1"/>
</dbReference>
<comment type="caution">
    <text evidence="1">The sequence shown here is derived from an EMBL/GenBank/DDBJ whole genome shotgun (WGS) entry which is preliminary data.</text>
</comment>
<protein>
    <submittedName>
        <fullName evidence="1">Uncharacterized protein</fullName>
    </submittedName>
</protein>
<gene>
    <name evidence="1" type="ORF">QBC47DRAFT_370312</name>
</gene>
<name>A0AAJ0BNE9_9PEZI</name>
<proteinExistence type="predicted"/>
<keyword evidence="2" id="KW-1185">Reference proteome</keyword>
<sequence length="171" mass="18919">MNERGIRSLSRYKTARAQKLVQKPSRHISAQFPCLLISPEPQRESRFDIMVSVRLVLATLASHVFLAASSPTPSGLDTRVSVLAVEFCDSTNFRGVCVEINPDSAQCYDLLPDWDNRASSVDNLGKDSYKCTWYLDGNCQGTSYDNQKDADLGDGNGLFDESISSFICVPK</sequence>
<dbReference type="AlphaFoldDB" id="A0AAJ0BNE9"/>
<organism evidence="1 2">
    <name type="scientific">Echria macrotheca</name>
    <dbReference type="NCBI Taxonomy" id="438768"/>
    <lineage>
        <taxon>Eukaryota</taxon>
        <taxon>Fungi</taxon>
        <taxon>Dikarya</taxon>
        <taxon>Ascomycota</taxon>
        <taxon>Pezizomycotina</taxon>
        <taxon>Sordariomycetes</taxon>
        <taxon>Sordariomycetidae</taxon>
        <taxon>Sordariales</taxon>
        <taxon>Schizotheciaceae</taxon>
        <taxon>Echria</taxon>
    </lineage>
</organism>
<dbReference type="EMBL" id="MU839827">
    <property type="protein sequence ID" value="KAK1761513.1"/>
    <property type="molecule type" value="Genomic_DNA"/>
</dbReference>
<reference evidence="1" key="1">
    <citation type="submission" date="2023-06" db="EMBL/GenBank/DDBJ databases">
        <title>Genome-scale phylogeny and comparative genomics of the fungal order Sordariales.</title>
        <authorList>
            <consortium name="Lawrence Berkeley National Laboratory"/>
            <person name="Hensen N."/>
            <person name="Bonometti L."/>
            <person name="Westerberg I."/>
            <person name="Brannstrom I.O."/>
            <person name="Guillou S."/>
            <person name="Cros-Aarteil S."/>
            <person name="Calhoun S."/>
            <person name="Haridas S."/>
            <person name="Kuo A."/>
            <person name="Mondo S."/>
            <person name="Pangilinan J."/>
            <person name="Riley R."/>
            <person name="Labutti K."/>
            <person name="Andreopoulos B."/>
            <person name="Lipzen A."/>
            <person name="Chen C."/>
            <person name="Yanf M."/>
            <person name="Daum C."/>
            <person name="Ng V."/>
            <person name="Clum A."/>
            <person name="Steindorff A."/>
            <person name="Ohm R."/>
            <person name="Martin F."/>
            <person name="Silar P."/>
            <person name="Natvig D."/>
            <person name="Lalanne C."/>
            <person name="Gautier V."/>
            <person name="Ament-Velasquez S.L."/>
            <person name="Kruys A."/>
            <person name="Hutchinson M.I."/>
            <person name="Powell A.J."/>
            <person name="Barry K."/>
            <person name="Miller A.N."/>
            <person name="Grigoriev I.V."/>
            <person name="Debuchy R."/>
            <person name="Gladieux P."/>
            <person name="Thoren M.H."/>
            <person name="Johannesson H."/>
        </authorList>
    </citation>
    <scope>NUCLEOTIDE SEQUENCE</scope>
    <source>
        <strain evidence="1">PSN4</strain>
    </source>
</reference>